<dbReference type="GO" id="GO:0009279">
    <property type="term" value="C:cell outer membrane"/>
    <property type="evidence" value="ECO:0007669"/>
    <property type="project" value="UniProtKB-SubCell"/>
</dbReference>
<dbReference type="SUPFAM" id="SSF56935">
    <property type="entry name" value="Porins"/>
    <property type="match status" value="1"/>
</dbReference>
<proteinExistence type="predicted"/>
<dbReference type="InterPro" id="IPR037066">
    <property type="entry name" value="Plug_dom_sf"/>
</dbReference>
<dbReference type="Pfam" id="PF14905">
    <property type="entry name" value="OMP_b-brl_3"/>
    <property type="match status" value="1"/>
</dbReference>
<dbReference type="InterPro" id="IPR041700">
    <property type="entry name" value="OMP_b-brl_3"/>
</dbReference>
<dbReference type="InterPro" id="IPR036942">
    <property type="entry name" value="Beta-barrel_TonB_sf"/>
</dbReference>
<keyword evidence="2" id="KW-0472">Membrane</keyword>
<dbReference type="Gene3D" id="2.60.40.1120">
    <property type="entry name" value="Carboxypeptidase-like, regulatory domain"/>
    <property type="match status" value="1"/>
</dbReference>
<keyword evidence="6" id="KW-0675">Receptor</keyword>
<evidence type="ECO:0000259" key="5">
    <source>
        <dbReference type="Pfam" id="PF14905"/>
    </source>
</evidence>
<keyword evidence="7" id="KW-1185">Reference proteome</keyword>
<evidence type="ECO:0000256" key="4">
    <source>
        <dbReference type="SAM" id="MobiDB-lite"/>
    </source>
</evidence>
<dbReference type="AlphaFoldDB" id="A0A927B634"/>
<comment type="subcellular location">
    <subcellularLocation>
        <location evidence="1">Cell outer membrane</location>
    </subcellularLocation>
</comment>
<evidence type="ECO:0000256" key="3">
    <source>
        <dbReference type="ARBA" id="ARBA00023237"/>
    </source>
</evidence>
<comment type="caution">
    <text evidence="6">The sequence shown here is derived from an EMBL/GenBank/DDBJ whole genome shotgun (WGS) entry which is preliminary data.</text>
</comment>
<dbReference type="Gene3D" id="2.40.170.20">
    <property type="entry name" value="TonB-dependent receptor, beta-barrel domain"/>
    <property type="match status" value="1"/>
</dbReference>
<dbReference type="GO" id="GO:0030246">
    <property type="term" value="F:carbohydrate binding"/>
    <property type="evidence" value="ECO:0007669"/>
    <property type="project" value="InterPro"/>
</dbReference>
<keyword evidence="3" id="KW-0998">Cell outer membrane</keyword>
<sequence length="834" mass="93673">MKKNLSYHLLLWTAFYGLLLLTLSTASGQALTRGTVNGNVGTVAGKPLEFTTMMLLKAKDSTLVKGAISDAEGKYAFDNVGAGRYLVAAQQIGYHKTYSASFAIDEKQPALELPMLAMADEAKNLTEVKVVAQKPFIEQQVDRTVVNVENSIVASGNTALEVLEKAPGVTIDRQNDQIQLKGKSGVIVYIDGKQTYLSQQEVSNLLKNTPSDNIASIEIITNPGSKYDAAGNSGIINIKMKKNKNFGTNGNVVVSTGYGWVNNLNGVRNDLPKFNGSLNLNHREGKVNLFGNYSYTNRQSAQMNELNRVIPYNGQTTYFDQTSFRPNQFMGHSYKAGLDYFVSQKSTIGVLVNGFSNDWQSTGQNNTLISNGNRQLTSKALTQTDMRNFLSNVTTNVNYKYDIGQGREWTVDADYVHYGGNNSNNLGTSYTNAENVTIRPNQDVRNVMPSTINIMAFKTDYVHPMKNGSKWEAGLKSSFVNADNNTIYDTLQQESRQWLPDASRSNQFKYDENINAGYINYAGKFGKLKVQAGLRAEHTHSVGTSVTLNQTVDRNYLNIFPTLFLSRQLDTNNVLNLSYSRRIDRPDYQNLNPFVFYLDPYTFQKGNPFLQPQYTNSVELTHVFKNMITTTLGFSRTTDFINRETPRQIASENITYITPENQGHLDNLSLNVSFPVTVTKWWRMQNNVSAYYQTYQTFYSGTPYEVKLVAYNLYSSNNITISKTLSAEVSGWYNSASQYGFYRAQPMGAFSLGLQQKVMDGKGSLKLNVSDPFWLNYFRGRAVVQDIDFRVMSRWESRRVTLTFTYRFGNQNVKGERQRNSATSAEQKRAGGNN</sequence>
<feature type="domain" description="Outer membrane protein beta-barrel" evidence="5">
    <location>
        <begin position="405"/>
        <end position="806"/>
    </location>
</feature>
<gene>
    <name evidence="6" type="ORF">IC230_23635</name>
</gene>
<evidence type="ECO:0000313" key="6">
    <source>
        <dbReference type="EMBL" id="MBD2755912.1"/>
    </source>
</evidence>
<dbReference type="EMBL" id="JACXAA010000010">
    <property type="protein sequence ID" value="MBD2755912.1"/>
    <property type="molecule type" value="Genomic_DNA"/>
</dbReference>
<dbReference type="PANTHER" id="PTHR40980">
    <property type="entry name" value="PLUG DOMAIN-CONTAINING PROTEIN"/>
    <property type="match status" value="1"/>
</dbReference>
<evidence type="ECO:0000256" key="1">
    <source>
        <dbReference type="ARBA" id="ARBA00004442"/>
    </source>
</evidence>
<reference evidence="6" key="1">
    <citation type="submission" date="2020-09" db="EMBL/GenBank/DDBJ databases">
        <authorList>
            <person name="Kim M.K."/>
        </authorList>
    </citation>
    <scope>NUCLEOTIDE SEQUENCE</scope>
    <source>
        <strain evidence="6">BT704</strain>
    </source>
</reference>
<name>A0A927B634_9BACT</name>
<dbReference type="Proteomes" id="UP000653797">
    <property type="component" value="Unassembled WGS sequence"/>
</dbReference>
<evidence type="ECO:0000256" key="2">
    <source>
        <dbReference type="ARBA" id="ARBA00023136"/>
    </source>
</evidence>
<protein>
    <submittedName>
        <fullName evidence="6">TonB-dependent receptor</fullName>
    </submittedName>
</protein>
<organism evidence="6 7">
    <name type="scientific">Spirosoma validum</name>
    <dbReference type="NCBI Taxonomy" id="2771355"/>
    <lineage>
        <taxon>Bacteria</taxon>
        <taxon>Pseudomonadati</taxon>
        <taxon>Bacteroidota</taxon>
        <taxon>Cytophagia</taxon>
        <taxon>Cytophagales</taxon>
        <taxon>Cytophagaceae</taxon>
        <taxon>Spirosoma</taxon>
    </lineage>
</organism>
<dbReference type="InterPro" id="IPR013784">
    <property type="entry name" value="Carb-bd-like_fold"/>
</dbReference>
<dbReference type="Pfam" id="PF13620">
    <property type="entry name" value="CarboxypepD_reg"/>
    <property type="match status" value="1"/>
</dbReference>
<dbReference type="PANTHER" id="PTHR40980:SF4">
    <property type="entry name" value="TONB-DEPENDENT RECEPTOR-LIKE BETA-BARREL DOMAIN-CONTAINING PROTEIN"/>
    <property type="match status" value="1"/>
</dbReference>
<dbReference type="SUPFAM" id="SSF49452">
    <property type="entry name" value="Starch-binding domain-like"/>
    <property type="match status" value="1"/>
</dbReference>
<feature type="region of interest" description="Disordered" evidence="4">
    <location>
        <begin position="815"/>
        <end position="834"/>
    </location>
</feature>
<evidence type="ECO:0000313" key="7">
    <source>
        <dbReference type="Proteomes" id="UP000653797"/>
    </source>
</evidence>
<dbReference type="Gene3D" id="2.170.130.10">
    <property type="entry name" value="TonB-dependent receptor, plug domain"/>
    <property type="match status" value="1"/>
</dbReference>
<accession>A0A927B634</accession>
<dbReference type="RefSeq" id="WP_191041538.1">
    <property type="nucleotide sequence ID" value="NZ_JACXAA010000010.1"/>
</dbReference>